<name>A0A818T9S0_9BILA</name>
<feature type="compositionally biased region" description="Low complexity" evidence="1">
    <location>
        <begin position="82"/>
        <end position="91"/>
    </location>
</feature>
<protein>
    <submittedName>
        <fullName evidence="2">Uncharacterized protein</fullName>
    </submittedName>
</protein>
<evidence type="ECO:0000256" key="1">
    <source>
        <dbReference type="SAM" id="MobiDB-lite"/>
    </source>
</evidence>
<dbReference type="Proteomes" id="UP000663823">
    <property type="component" value="Unassembled WGS sequence"/>
</dbReference>
<sequence length="99" mass="10046">ALYLKHFTNTSSKNMSDNKNSTLSHSEAKSNEEFGLTGTTTGSSGEHLKTTGASALGTSGASGDMGNEKSKIDRSTDGIGPSATTTASSSTVANNQGTR</sequence>
<accession>A0A818T9S0</accession>
<dbReference type="EMBL" id="CAJOAX010001052">
    <property type="protein sequence ID" value="CAF3680488.1"/>
    <property type="molecule type" value="Genomic_DNA"/>
</dbReference>
<comment type="caution">
    <text evidence="2">The sequence shown here is derived from an EMBL/GenBank/DDBJ whole genome shotgun (WGS) entry which is preliminary data.</text>
</comment>
<organism evidence="2 3">
    <name type="scientific">Rotaria sordida</name>
    <dbReference type="NCBI Taxonomy" id="392033"/>
    <lineage>
        <taxon>Eukaryota</taxon>
        <taxon>Metazoa</taxon>
        <taxon>Spiralia</taxon>
        <taxon>Gnathifera</taxon>
        <taxon>Rotifera</taxon>
        <taxon>Eurotatoria</taxon>
        <taxon>Bdelloidea</taxon>
        <taxon>Philodinida</taxon>
        <taxon>Philodinidae</taxon>
        <taxon>Rotaria</taxon>
    </lineage>
</organism>
<proteinExistence type="predicted"/>
<reference evidence="2" key="1">
    <citation type="submission" date="2021-02" db="EMBL/GenBank/DDBJ databases">
        <authorList>
            <person name="Nowell W R."/>
        </authorList>
    </citation>
    <scope>NUCLEOTIDE SEQUENCE</scope>
</reference>
<evidence type="ECO:0000313" key="3">
    <source>
        <dbReference type="Proteomes" id="UP000663823"/>
    </source>
</evidence>
<feature type="region of interest" description="Disordered" evidence="1">
    <location>
        <begin position="1"/>
        <end position="99"/>
    </location>
</feature>
<feature type="compositionally biased region" description="Low complexity" evidence="1">
    <location>
        <begin position="35"/>
        <end position="62"/>
    </location>
</feature>
<dbReference type="AlphaFoldDB" id="A0A818T9S0"/>
<evidence type="ECO:0000313" key="2">
    <source>
        <dbReference type="EMBL" id="CAF3680488.1"/>
    </source>
</evidence>
<feature type="non-terminal residue" evidence="2">
    <location>
        <position position="1"/>
    </location>
</feature>
<gene>
    <name evidence="2" type="ORF">OTI717_LOCUS11187</name>
</gene>
<feature type="compositionally biased region" description="Polar residues" evidence="1">
    <location>
        <begin position="7"/>
        <end position="25"/>
    </location>
</feature>
<feature type="compositionally biased region" description="Basic and acidic residues" evidence="1">
    <location>
        <begin position="66"/>
        <end position="76"/>
    </location>
</feature>